<dbReference type="OrthoDB" id="2187549at2759"/>
<comment type="subcellular location">
    <subcellularLocation>
        <location evidence="2">Cytoplasm</location>
    </subcellularLocation>
    <subcellularLocation>
        <location evidence="1">Nucleus</location>
    </subcellularLocation>
</comment>
<dbReference type="GO" id="GO:0005737">
    <property type="term" value="C:cytoplasm"/>
    <property type="evidence" value="ECO:0007669"/>
    <property type="project" value="UniProtKB-SubCell"/>
</dbReference>
<proteinExistence type="inferred from homology"/>
<comment type="similarity">
    <text evidence="3">Belongs to the TRM112 family.</text>
</comment>
<organism evidence="8 9">
    <name type="scientific">[Candida] arabinofermentans NRRL YB-2248</name>
    <dbReference type="NCBI Taxonomy" id="983967"/>
    <lineage>
        <taxon>Eukaryota</taxon>
        <taxon>Fungi</taxon>
        <taxon>Dikarya</taxon>
        <taxon>Ascomycota</taxon>
        <taxon>Saccharomycotina</taxon>
        <taxon>Pichiomycetes</taxon>
        <taxon>Pichiales</taxon>
        <taxon>Pichiaceae</taxon>
        <taxon>Ogataea</taxon>
        <taxon>Ogataea/Candida clade</taxon>
    </lineage>
</organism>
<dbReference type="EMBL" id="KV453847">
    <property type="protein sequence ID" value="ODV87824.1"/>
    <property type="molecule type" value="Genomic_DNA"/>
</dbReference>
<evidence type="ECO:0000256" key="3">
    <source>
        <dbReference type="ARBA" id="ARBA00007980"/>
    </source>
</evidence>
<evidence type="ECO:0000256" key="1">
    <source>
        <dbReference type="ARBA" id="ARBA00004123"/>
    </source>
</evidence>
<accession>A0A1E4T7U0</accession>
<evidence type="ECO:0000256" key="2">
    <source>
        <dbReference type="ARBA" id="ARBA00004496"/>
    </source>
</evidence>
<dbReference type="Gene3D" id="2.20.25.10">
    <property type="match status" value="1"/>
</dbReference>
<name>A0A1E4T7U0_9ASCO</name>
<gene>
    <name evidence="8" type="ORF">CANARDRAFT_193036</name>
</gene>
<evidence type="ECO:0000313" key="9">
    <source>
        <dbReference type="Proteomes" id="UP000094801"/>
    </source>
</evidence>
<dbReference type="AlphaFoldDB" id="A0A1E4T7U0"/>
<dbReference type="GO" id="GO:0030488">
    <property type="term" value="P:tRNA methylation"/>
    <property type="evidence" value="ECO:0007669"/>
    <property type="project" value="TreeGrafter"/>
</dbReference>
<evidence type="ECO:0000256" key="6">
    <source>
        <dbReference type="ARBA" id="ARBA00069342"/>
    </source>
</evidence>
<dbReference type="PANTHER" id="PTHR12773:SF0">
    <property type="entry name" value="MULTIFUNCTIONAL METHYLTRANSFERASE SUBUNIT TRM112-LIKE PROTEIN"/>
    <property type="match status" value="1"/>
</dbReference>
<dbReference type="GO" id="GO:0046982">
    <property type="term" value="F:protein heterodimerization activity"/>
    <property type="evidence" value="ECO:0007669"/>
    <property type="project" value="InterPro"/>
</dbReference>
<dbReference type="GO" id="GO:0005634">
    <property type="term" value="C:nucleus"/>
    <property type="evidence" value="ECO:0007669"/>
    <property type="project" value="UniProtKB-SubCell"/>
</dbReference>
<reference evidence="9" key="1">
    <citation type="submission" date="2016-04" db="EMBL/GenBank/DDBJ databases">
        <title>Comparative genomics of biotechnologically important yeasts.</title>
        <authorList>
            <consortium name="DOE Joint Genome Institute"/>
            <person name="Riley R."/>
            <person name="Haridas S."/>
            <person name="Wolfe K.H."/>
            <person name="Lopes M.R."/>
            <person name="Hittinger C.T."/>
            <person name="Goker M."/>
            <person name="Salamov A."/>
            <person name="Wisecaver J."/>
            <person name="Long T.M."/>
            <person name="Aerts A.L."/>
            <person name="Barry K."/>
            <person name="Choi C."/>
            <person name="Clum A."/>
            <person name="Coughlan A.Y."/>
            <person name="Deshpande S."/>
            <person name="Douglass A.P."/>
            <person name="Hanson S.J."/>
            <person name="Klenk H.-P."/>
            <person name="Labutti K."/>
            <person name="Lapidus A."/>
            <person name="Lindquist E."/>
            <person name="Lipzen A."/>
            <person name="Meier-Kolthoff J.P."/>
            <person name="Ohm R.A."/>
            <person name="Otillar R.P."/>
            <person name="Pangilinan J."/>
            <person name="Peng Y."/>
            <person name="Rokas A."/>
            <person name="Rosa C.A."/>
            <person name="Scheuner C."/>
            <person name="Sibirny A.A."/>
            <person name="Slot J.C."/>
            <person name="Stielow J.B."/>
            <person name="Sun H."/>
            <person name="Kurtzman C.P."/>
            <person name="Blackwell M."/>
            <person name="Grigoriev I.V."/>
            <person name="Jeffries T.W."/>
        </authorList>
    </citation>
    <scope>NUCLEOTIDE SEQUENCE [LARGE SCALE GENOMIC DNA]</scope>
    <source>
        <strain evidence="9">NRRL YB-2248</strain>
    </source>
</reference>
<sequence length="126" mass="14188">MKFLTSNFVMCAVKSCAGSDKSFPLHFSECKLELEEQDFNPDFIISMLERLNWDAVLSVAKDLGNTSLPVQKPENIEGNEVLLKDLHSLLLETQIVEGKMTCGNCQHIYYIKDSIANFLLPPHLAN</sequence>
<dbReference type="FunFam" id="2.20.25.10:FF:000021">
    <property type="entry name" value="Multifunctional methyltransferase subunit trm112"/>
    <property type="match status" value="1"/>
</dbReference>
<dbReference type="Pfam" id="PF03966">
    <property type="entry name" value="Trm112p"/>
    <property type="match status" value="1"/>
</dbReference>
<keyword evidence="9" id="KW-1185">Reference proteome</keyword>
<evidence type="ECO:0000256" key="7">
    <source>
        <dbReference type="ARBA" id="ARBA00083044"/>
    </source>
</evidence>
<dbReference type="Proteomes" id="UP000094801">
    <property type="component" value="Unassembled WGS sequence"/>
</dbReference>
<keyword evidence="4" id="KW-0963">Cytoplasm</keyword>
<evidence type="ECO:0000313" key="8">
    <source>
        <dbReference type="EMBL" id="ODV87824.1"/>
    </source>
</evidence>
<evidence type="ECO:0000256" key="5">
    <source>
        <dbReference type="ARBA" id="ARBA00023242"/>
    </source>
</evidence>
<dbReference type="PANTHER" id="PTHR12773">
    <property type="entry name" value="UPF0315 PROTEIN-RELATED"/>
    <property type="match status" value="1"/>
</dbReference>
<protein>
    <recommendedName>
        <fullName evidence="6">Multifunctional methyltransferase subunit trm112</fullName>
    </recommendedName>
    <alternativeName>
        <fullName evidence="7">eRF1 methyltransferase subunit trm112</fullName>
    </alternativeName>
</protein>
<dbReference type="InterPro" id="IPR039127">
    <property type="entry name" value="Trm112"/>
</dbReference>
<evidence type="ECO:0000256" key="4">
    <source>
        <dbReference type="ARBA" id="ARBA00022490"/>
    </source>
</evidence>
<keyword evidence="5" id="KW-0539">Nucleus</keyword>
<dbReference type="InterPro" id="IPR005651">
    <property type="entry name" value="Trm112-like"/>
</dbReference>
<dbReference type="GO" id="GO:0070476">
    <property type="term" value="P:rRNA (guanine-N7)-methylation"/>
    <property type="evidence" value="ECO:0007669"/>
    <property type="project" value="TreeGrafter"/>
</dbReference>
<dbReference type="STRING" id="983967.A0A1E4T7U0"/>